<accession>A0A354YSQ4</accession>
<keyword evidence="1" id="KW-0812">Transmembrane</keyword>
<reference evidence="2 3" key="1">
    <citation type="journal article" date="2018" name="Nat. Biotechnol.">
        <title>A standardized bacterial taxonomy based on genome phylogeny substantially revises the tree of life.</title>
        <authorList>
            <person name="Parks D.H."/>
            <person name="Chuvochina M."/>
            <person name="Waite D.W."/>
            <person name="Rinke C."/>
            <person name="Skarshewski A."/>
            <person name="Chaumeil P.A."/>
            <person name="Hugenholtz P."/>
        </authorList>
    </citation>
    <scope>NUCLEOTIDE SEQUENCE [LARGE SCALE GENOMIC DNA]</scope>
    <source>
        <strain evidence="2">UBA10948</strain>
    </source>
</reference>
<evidence type="ECO:0000256" key="1">
    <source>
        <dbReference type="SAM" id="Phobius"/>
    </source>
</evidence>
<dbReference type="AlphaFoldDB" id="A0A354YSQ4"/>
<sequence>MDVLAGLLVLLGLLGLGTAVIMLLVKVAFKKGWGYKRTGGVAVVALVLFVSGMVMAEPSTKQGFETGKQAA</sequence>
<gene>
    <name evidence="2" type="ORF">DDZ44_00420</name>
</gene>
<proteinExistence type="predicted"/>
<dbReference type="EMBL" id="DNZF01000011">
    <property type="protein sequence ID" value="HBK52388.1"/>
    <property type="molecule type" value="Genomic_DNA"/>
</dbReference>
<keyword evidence="1" id="KW-0472">Membrane</keyword>
<feature type="transmembrane region" description="Helical" evidence="1">
    <location>
        <begin position="6"/>
        <end position="25"/>
    </location>
</feature>
<protein>
    <submittedName>
        <fullName evidence="2">Uncharacterized protein</fullName>
    </submittedName>
</protein>
<feature type="transmembrane region" description="Helical" evidence="1">
    <location>
        <begin position="37"/>
        <end position="56"/>
    </location>
</feature>
<comment type="caution">
    <text evidence="2">The sequence shown here is derived from an EMBL/GenBank/DDBJ whole genome shotgun (WGS) entry which is preliminary data.</text>
</comment>
<keyword evidence="1" id="KW-1133">Transmembrane helix</keyword>
<dbReference type="Proteomes" id="UP000263273">
    <property type="component" value="Unassembled WGS sequence"/>
</dbReference>
<organism evidence="2 3">
    <name type="scientific">Syntrophomonas wolfei</name>
    <dbReference type="NCBI Taxonomy" id="863"/>
    <lineage>
        <taxon>Bacteria</taxon>
        <taxon>Bacillati</taxon>
        <taxon>Bacillota</taxon>
        <taxon>Clostridia</taxon>
        <taxon>Eubacteriales</taxon>
        <taxon>Syntrophomonadaceae</taxon>
        <taxon>Syntrophomonas</taxon>
    </lineage>
</organism>
<evidence type="ECO:0000313" key="2">
    <source>
        <dbReference type="EMBL" id="HBK52388.1"/>
    </source>
</evidence>
<name>A0A354YSQ4_9FIRM</name>
<feature type="non-terminal residue" evidence="2">
    <location>
        <position position="71"/>
    </location>
</feature>
<evidence type="ECO:0000313" key="3">
    <source>
        <dbReference type="Proteomes" id="UP000263273"/>
    </source>
</evidence>